<dbReference type="CDD" id="cd20736">
    <property type="entry name" value="PoNe_Nuclease"/>
    <property type="match status" value="1"/>
</dbReference>
<dbReference type="GO" id="GO:0003676">
    <property type="term" value="F:nucleic acid binding"/>
    <property type="evidence" value="ECO:0007669"/>
    <property type="project" value="InterPro"/>
</dbReference>
<evidence type="ECO:0000313" key="4">
    <source>
        <dbReference type="Proteomes" id="UP000603545"/>
    </source>
</evidence>
<protein>
    <recommendedName>
        <fullName evidence="2">UPF0102 protein H8E80_06615</fullName>
    </recommendedName>
</protein>
<dbReference type="AlphaFoldDB" id="A0A8J6N5E3"/>
<proteinExistence type="inferred from homology"/>
<dbReference type="NCBIfam" id="NF009150">
    <property type="entry name" value="PRK12497.1-3"/>
    <property type="match status" value="1"/>
</dbReference>
<organism evidence="3 4">
    <name type="scientific">Candidatus Desulfaltia bathyphila</name>
    <dbReference type="NCBI Taxonomy" id="2841697"/>
    <lineage>
        <taxon>Bacteria</taxon>
        <taxon>Pseudomonadati</taxon>
        <taxon>Thermodesulfobacteriota</taxon>
        <taxon>Desulfobacteria</taxon>
        <taxon>Desulfobacterales</taxon>
        <taxon>Desulfobacterales incertae sedis</taxon>
        <taxon>Candidatus Desulfaltia</taxon>
    </lineage>
</organism>
<dbReference type="NCBIfam" id="NF009154">
    <property type="entry name" value="PRK12497.3-3"/>
    <property type="match status" value="1"/>
</dbReference>
<evidence type="ECO:0000313" key="3">
    <source>
        <dbReference type="EMBL" id="MBC8199700.1"/>
    </source>
</evidence>
<dbReference type="HAMAP" id="MF_00048">
    <property type="entry name" value="UPF0102"/>
    <property type="match status" value="1"/>
</dbReference>
<comment type="caution">
    <text evidence="3">The sequence shown here is derived from an EMBL/GenBank/DDBJ whole genome shotgun (WGS) entry which is preliminary data.</text>
</comment>
<dbReference type="SUPFAM" id="SSF52980">
    <property type="entry name" value="Restriction endonuclease-like"/>
    <property type="match status" value="1"/>
</dbReference>
<dbReference type="PANTHER" id="PTHR34039:SF1">
    <property type="entry name" value="UPF0102 PROTEIN YRAN"/>
    <property type="match status" value="1"/>
</dbReference>
<dbReference type="Gene3D" id="3.40.1350.10">
    <property type="match status" value="1"/>
</dbReference>
<reference evidence="3 4" key="1">
    <citation type="submission" date="2020-08" db="EMBL/GenBank/DDBJ databases">
        <title>Bridging the membrane lipid divide: bacteria of the FCB group superphylum have the potential to synthesize archaeal ether lipids.</title>
        <authorList>
            <person name="Villanueva L."/>
            <person name="Von Meijenfeldt F.A.B."/>
            <person name="Westbye A.B."/>
            <person name="Yadav S."/>
            <person name="Hopmans E.C."/>
            <person name="Dutilh B.E."/>
            <person name="Sinninghe Damste J.S."/>
        </authorList>
    </citation>
    <scope>NUCLEOTIDE SEQUENCE [LARGE SCALE GENOMIC DNA]</scope>
    <source>
        <strain evidence="3">NIOZ-UU82</strain>
    </source>
</reference>
<accession>A0A8J6N5E3</accession>
<dbReference type="Pfam" id="PF02021">
    <property type="entry name" value="UPF0102"/>
    <property type="match status" value="1"/>
</dbReference>
<comment type="similarity">
    <text evidence="1 2">Belongs to the UPF0102 family.</text>
</comment>
<dbReference type="NCBIfam" id="TIGR00252">
    <property type="entry name" value="YraN family protein"/>
    <property type="match status" value="1"/>
</dbReference>
<evidence type="ECO:0000256" key="2">
    <source>
        <dbReference type="HAMAP-Rule" id="MF_00048"/>
    </source>
</evidence>
<dbReference type="EMBL" id="JACNLL010000060">
    <property type="protein sequence ID" value="MBC8199700.1"/>
    <property type="molecule type" value="Genomic_DNA"/>
</dbReference>
<dbReference type="PANTHER" id="PTHR34039">
    <property type="entry name" value="UPF0102 PROTEIN YRAN"/>
    <property type="match status" value="1"/>
</dbReference>
<dbReference type="Proteomes" id="UP000603545">
    <property type="component" value="Unassembled WGS sequence"/>
</dbReference>
<dbReference type="InterPro" id="IPR011335">
    <property type="entry name" value="Restrct_endonuc-II-like"/>
</dbReference>
<evidence type="ECO:0000256" key="1">
    <source>
        <dbReference type="ARBA" id="ARBA00006738"/>
    </source>
</evidence>
<dbReference type="InterPro" id="IPR011856">
    <property type="entry name" value="tRNA_endonuc-like_dom_sf"/>
</dbReference>
<dbReference type="InterPro" id="IPR003509">
    <property type="entry name" value="UPF0102_YraN-like"/>
</dbReference>
<name>A0A8J6N5E3_9BACT</name>
<sequence>MTTKYQEFGEKSESVAVDCLKKQGYRIIEINYRTKLGEIDIIAKQGETLVFIEVKARKSSRFGRPELAVTQKKQRKISMVALYYLKSTKQSNAKARFDVVAINSANSVNSVNSAKERPNIKIIKNAFELAYK</sequence>
<gene>
    <name evidence="3" type="ORF">H8E80_06615</name>
</gene>